<feature type="domain" description="DUF7754" evidence="1">
    <location>
        <begin position="1"/>
        <end position="55"/>
    </location>
</feature>
<gene>
    <name evidence="2" type="ORF">BXYJ_LOCUS2557</name>
</gene>
<proteinExistence type="predicted"/>
<evidence type="ECO:0000313" key="2">
    <source>
        <dbReference type="EMBL" id="CAD5211695.1"/>
    </source>
</evidence>
<evidence type="ECO:0000259" key="1">
    <source>
        <dbReference type="Pfam" id="PF24937"/>
    </source>
</evidence>
<reference evidence="2" key="1">
    <citation type="submission" date="2020-09" db="EMBL/GenBank/DDBJ databases">
        <authorList>
            <person name="Kikuchi T."/>
        </authorList>
    </citation>
    <scope>NUCLEOTIDE SEQUENCE</scope>
    <source>
        <strain evidence="2">Ka4C1</strain>
    </source>
</reference>
<organism evidence="2 3">
    <name type="scientific">Bursaphelenchus xylophilus</name>
    <name type="common">Pinewood nematode worm</name>
    <name type="synonym">Aphelenchoides xylophilus</name>
    <dbReference type="NCBI Taxonomy" id="6326"/>
    <lineage>
        <taxon>Eukaryota</taxon>
        <taxon>Metazoa</taxon>
        <taxon>Ecdysozoa</taxon>
        <taxon>Nematoda</taxon>
        <taxon>Chromadorea</taxon>
        <taxon>Rhabditida</taxon>
        <taxon>Tylenchina</taxon>
        <taxon>Tylenchomorpha</taxon>
        <taxon>Aphelenchoidea</taxon>
        <taxon>Aphelenchoididae</taxon>
        <taxon>Bursaphelenchus</taxon>
    </lineage>
</organism>
<name>A0A7I8XNQ7_BURXY</name>
<comment type="caution">
    <text evidence="2">The sequence shown here is derived from an EMBL/GenBank/DDBJ whole genome shotgun (WGS) entry which is preliminary data.</text>
</comment>
<dbReference type="InterPro" id="IPR056656">
    <property type="entry name" value="DUF7754"/>
</dbReference>
<dbReference type="AlphaFoldDB" id="A0A7I8XNQ7"/>
<dbReference type="EMBL" id="CAJFDI010000001">
    <property type="protein sequence ID" value="CAD5211695.1"/>
    <property type="molecule type" value="Genomic_DNA"/>
</dbReference>
<keyword evidence="3" id="KW-1185">Reference proteome</keyword>
<dbReference type="Proteomes" id="UP000582659">
    <property type="component" value="Unassembled WGS sequence"/>
</dbReference>
<sequence length="160" mass="18020">MQEALKLGIGDVVIPRLVFDAVKNGEWTKLFGQVGEPKQLFPADVYDEIIAPACLYVRIHNRSPGPRSTTTKNVRRMFLDEGGPVVPTANPTLEPFYGLYSDDARFVEKIRSFEDEVFGEGWLKQYSLLILLFRRLVARSEPEMSGGNGPDRLFLWSGSP</sequence>
<dbReference type="Proteomes" id="UP000659654">
    <property type="component" value="Unassembled WGS sequence"/>
</dbReference>
<protein>
    <submittedName>
        <fullName evidence="2">(pine wood nematode) hypothetical protein</fullName>
    </submittedName>
</protein>
<dbReference type="OrthoDB" id="5787168at2759"/>
<accession>A0A7I8XNQ7</accession>
<evidence type="ECO:0000313" key="3">
    <source>
        <dbReference type="Proteomes" id="UP000659654"/>
    </source>
</evidence>
<dbReference type="Pfam" id="PF24937">
    <property type="entry name" value="DUF7754"/>
    <property type="match status" value="1"/>
</dbReference>
<dbReference type="EMBL" id="CAJFCV020000001">
    <property type="protein sequence ID" value="CAG9088934.1"/>
    <property type="molecule type" value="Genomic_DNA"/>
</dbReference>